<organism evidence="10 11">
    <name type="scientific">Adineta ricciae</name>
    <name type="common">Rotifer</name>
    <dbReference type="NCBI Taxonomy" id="249248"/>
    <lineage>
        <taxon>Eukaryota</taxon>
        <taxon>Metazoa</taxon>
        <taxon>Spiralia</taxon>
        <taxon>Gnathifera</taxon>
        <taxon>Rotifera</taxon>
        <taxon>Eurotatoria</taxon>
        <taxon>Bdelloidea</taxon>
        <taxon>Adinetida</taxon>
        <taxon>Adinetidae</taxon>
        <taxon>Adineta</taxon>
    </lineage>
</organism>
<feature type="region of interest" description="Disordered" evidence="8">
    <location>
        <begin position="778"/>
        <end position="803"/>
    </location>
</feature>
<dbReference type="PROSITE" id="PS50297">
    <property type="entry name" value="ANK_REP_REGION"/>
    <property type="match status" value="4"/>
</dbReference>
<feature type="region of interest" description="Disordered" evidence="8">
    <location>
        <begin position="534"/>
        <end position="644"/>
    </location>
</feature>
<protein>
    <recommendedName>
        <fullName evidence="9">cGMP-dependent protein kinase interacting domain-containing protein</fullName>
    </recommendedName>
</protein>
<feature type="repeat" description="ANK" evidence="6">
    <location>
        <begin position="115"/>
        <end position="147"/>
    </location>
</feature>
<feature type="compositionally biased region" description="Basic residues" evidence="8">
    <location>
        <begin position="785"/>
        <end position="799"/>
    </location>
</feature>
<evidence type="ECO:0000256" key="4">
    <source>
        <dbReference type="ARBA" id="ARBA00023212"/>
    </source>
</evidence>
<dbReference type="PRINTS" id="PR01415">
    <property type="entry name" value="ANKYRIN"/>
</dbReference>
<feature type="repeat" description="ANK" evidence="6">
    <location>
        <begin position="82"/>
        <end position="114"/>
    </location>
</feature>
<feature type="region of interest" description="Disordered" evidence="8">
    <location>
        <begin position="868"/>
        <end position="906"/>
    </location>
</feature>
<evidence type="ECO:0000256" key="5">
    <source>
        <dbReference type="ARBA" id="ARBA00038386"/>
    </source>
</evidence>
<keyword evidence="2" id="KW-0217">Developmental protein</keyword>
<comment type="similarity">
    <text evidence="5">Belongs to the NRARP family.</text>
</comment>
<dbReference type="GO" id="GO:0005856">
    <property type="term" value="C:cytoskeleton"/>
    <property type="evidence" value="ECO:0007669"/>
    <property type="project" value="UniProtKB-SubCell"/>
</dbReference>
<keyword evidence="4" id="KW-0206">Cytoskeleton</keyword>
<feature type="compositionally biased region" description="Low complexity" evidence="8">
    <location>
        <begin position="567"/>
        <end position="599"/>
    </location>
</feature>
<dbReference type="Pfam" id="PF12796">
    <property type="entry name" value="Ank_2"/>
    <property type="match status" value="2"/>
</dbReference>
<keyword evidence="4" id="KW-0963">Cytoplasm</keyword>
<feature type="compositionally biased region" description="Basic and acidic residues" evidence="8">
    <location>
        <begin position="825"/>
        <end position="837"/>
    </location>
</feature>
<dbReference type="EMBL" id="CAJNOR010007617">
    <property type="protein sequence ID" value="CAF1620451.1"/>
    <property type="molecule type" value="Genomic_DNA"/>
</dbReference>
<dbReference type="InterPro" id="IPR031775">
    <property type="entry name" value="PRKG1_interact"/>
</dbReference>
<dbReference type="Pfam" id="PF15898">
    <property type="entry name" value="PRKG1_interact"/>
    <property type="match status" value="1"/>
</dbReference>
<feature type="compositionally biased region" description="Polar residues" evidence="8">
    <location>
        <begin position="536"/>
        <end position="552"/>
    </location>
</feature>
<evidence type="ECO:0000256" key="6">
    <source>
        <dbReference type="PROSITE-ProRule" id="PRU00023"/>
    </source>
</evidence>
<dbReference type="SMART" id="SM00248">
    <property type="entry name" value="ANK"/>
    <property type="match status" value="5"/>
</dbReference>
<feature type="repeat" description="ANK" evidence="6">
    <location>
        <begin position="248"/>
        <end position="280"/>
    </location>
</feature>
<evidence type="ECO:0000256" key="1">
    <source>
        <dbReference type="ARBA" id="ARBA00004245"/>
    </source>
</evidence>
<evidence type="ECO:0000256" key="3">
    <source>
        <dbReference type="ARBA" id="ARBA00022737"/>
    </source>
</evidence>
<feature type="compositionally biased region" description="Polar residues" evidence="8">
    <location>
        <begin position="434"/>
        <end position="444"/>
    </location>
</feature>
<feature type="region of interest" description="Disordered" evidence="8">
    <location>
        <begin position="725"/>
        <end position="751"/>
    </location>
</feature>
<feature type="repeat" description="ANK" evidence="6">
    <location>
        <begin position="215"/>
        <end position="247"/>
    </location>
</feature>
<comment type="caution">
    <text evidence="10">The sequence shown here is derived from an EMBL/GenBank/DDBJ whole genome shotgun (WGS) entry which is preliminary data.</text>
</comment>
<dbReference type="PANTHER" id="PTHR24179">
    <property type="entry name" value="PROTEIN PHOSPHATASE 1 REGULATORY SUBUNIT 12"/>
    <property type="match status" value="1"/>
</dbReference>
<evidence type="ECO:0000256" key="2">
    <source>
        <dbReference type="ARBA" id="ARBA00022473"/>
    </source>
</evidence>
<evidence type="ECO:0000259" key="9">
    <source>
        <dbReference type="Pfam" id="PF15898"/>
    </source>
</evidence>
<dbReference type="Proteomes" id="UP000663828">
    <property type="component" value="Unassembled WGS sequence"/>
</dbReference>
<feature type="compositionally biased region" description="Polar residues" evidence="8">
    <location>
        <begin position="308"/>
        <end position="317"/>
    </location>
</feature>
<dbReference type="InterPro" id="IPR051226">
    <property type="entry name" value="PP1_Regulatory_Subunit"/>
</dbReference>
<keyword evidence="3" id="KW-0677">Repeat</keyword>
<feature type="compositionally biased region" description="Low complexity" evidence="8">
    <location>
        <begin position="351"/>
        <end position="372"/>
    </location>
</feature>
<feature type="compositionally biased region" description="Basic and acidic residues" evidence="8">
    <location>
        <begin position="331"/>
        <end position="347"/>
    </location>
</feature>
<feature type="region of interest" description="Disordered" evidence="8">
    <location>
        <begin position="300"/>
        <end position="393"/>
    </location>
</feature>
<feature type="region of interest" description="Disordered" evidence="8">
    <location>
        <begin position="815"/>
        <end position="856"/>
    </location>
</feature>
<dbReference type="InterPro" id="IPR002110">
    <property type="entry name" value="Ankyrin_rpt"/>
</dbReference>
<dbReference type="GO" id="GO:0019208">
    <property type="term" value="F:phosphatase regulator activity"/>
    <property type="evidence" value="ECO:0007669"/>
    <property type="project" value="TreeGrafter"/>
</dbReference>
<dbReference type="GO" id="GO:0019901">
    <property type="term" value="F:protein kinase binding"/>
    <property type="evidence" value="ECO:0007669"/>
    <property type="project" value="InterPro"/>
</dbReference>
<dbReference type="PANTHER" id="PTHR24179:SF21">
    <property type="entry name" value="MYOSIN BINDING SUBUNIT, ISOFORM O"/>
    <property type="match status" value="1"/>
</dbReference>
<feature type="compositionally biased region" description="Polar residues" evidence="8">
    <location>
        <begin position="838"/>
        <end position="851"/>
    </location>
</feature>
<feature type="compositionally biased region" description="Low complexity" evidence="8">
    <location>
        <begin position="875"/>
        <end position="898"/>
    </location>
</feature>
<keyword evidence="7" id="KW-0175">Coiled coil</keyword>
<dbReference type="GO" id="GO:0004857">
    <property type="term" value="F:enzyme inhibitor activity"/>
    <property type="evidence" value="ECO:0007669"/>
    <property type="project" value="TreeGrafter"/>
</dbReference>
<sequence length="1045" mass="115552">MLSGISPSDEVNRQSSAIAKRREQLRRWDESETNRESANVKISQRVKFQQAYVFLAACSSSDRDEVEKLLQRGVDINTSNIDGLTALHQACIDNNLLMVEYLLNRSADINCQDNEGWTPLHAASSCGNLDIVKYLLSRGAIVDVCNNEGELPIDIAEGDDIIACLEEDMRRKGIDDEQARNIEHEIMLKHAQDWLNNNQKTNSKSLPETIVHARTGATALHVACAKGYLDVIDVLLRAGANINSVDNDGWTPLHAAAHWDKQDIIKFLLERNADIEAKNYAGQTPLDVCDGVTHELLKELKEKRPPVKSSTNETPDNITAPWKRKPVSNRTGDEHKSILRTESHNENNLETTNKTPPTPTPTSTSTTSAPQSSIPPPVNPASVDENLPTCSPSIKEKLNSLQRSLHDLSNRYLKSNQDEQSNPSISTNNSSNNELTKSTPLTFEQRSKQINEKSTLNSTRPGFLVTNKYSQRTFTNPLQSLTTNNNINNDLTTREHPSSTNTPTTGAASTTTTTINIASSPTQVLDTKINRRWGTTDRTVGDNTLPTPTNTGPYVRRRSGAGVNDQPTTTATSTIVSVTSSLPTVTSSPTTNVTVTSPSLLDDSTNGKRRSNLPPSRDEEAEAQRKHRSAQARRERRSTQSVTVEDIKAAEQQIKSQPMNNPDNSSTIITIPQPLTNTIETTSNATLSNNKIGAPSTPSLVNEHDIETERLQRIIEEKKEKARILSGGNEDTVETTVDASSSGGSRRLRSRFTSADTDNIVPSITANDSLNLGLSASLDSQQQQPRRRTNRVHNQRKNTGRIIWNDETKEVEIRDDSNDLVAKTSNEESHRSDDQKLQDNAQQQSTTNPSLLGSRGLISRFENIPSTSLITTKDSPNNLSPTSPTPTSTSRSIRSQSQDPSRKSLALATSLPSSNLNTLVNGMAASTPFALKKDSKENTVLPTGTTNDASAIKRLHDDAKRKIDELTQKIDRLERDIAERDQMIEKLKTSQYIESSLDKREKRAYERKISELEEELKKMDSIKADNTRLKEENAALIRVISKLSK</sequence>
<name>A0A816CAT8_ADIRI</name>
<comment type="subcellular location">
    <subcellularLocation>
        <location evidence="1">Cytoplasm</location>
        <location evidence="1">Cytoskeleton</location>
    </subcellularLocation>
</comment>
<feature type="region of interest" description="Disordered" evidence="8">
    <location>
        <begin position="415"/>
        <end position="444"/>
    </location>
</feature>
<evidence type="ECO:0000256" key="7">
    <source>
        <dbReference type="SAM" id="Coils"/>
    </source>
</evidence>
<keyword evidence="11" id="KW-1185">Reference proteome</keyword>
<feature type="compositionally biased region" description="Basic residues" evidence="8">
    <location>
        <begin position="625"/>
        <end position="636"/>
    </location>
</feature>
<dbReference type="GO" id="GO:0005737">
    <property type="term" value="C:cytoplasm"/>
    <property type="evidence" value="ECO:0007669"/>
    <property type="project" value="TreeGrafter"/>
</dbReference>
<dbReference type="Gene3D" id="6.10.140.390">
    <property type="match status" value="1"/>
</dbReference>
<keyword evidence="6" id="KW-0040">ANK repeat</keyword>
<evidence type="ECO:0000256" key="8">
    <source>
        <dbReference type="SAM" id="MobiDB-lite"/>
    </source>
</evidence>
<feature type="domain" description="cGMP-dependent protein kinase interacting" evidence="9">
    <location>
        <begin position="953"/>
        <end position="1045"/>
    </location>
</feature>
<dbReference type="PROSITE" id="PS50088">
    <property type="entry name" value="ANK_REPEAT"/>
    <property type="match status" value="4"/>
</dbReference>
<dbReference type="Gene3D" id="1.25.40.20">
    <property type="entry name" value="Ankyrin repeat-containing domain"/>
    <property type="match status" value="2"/>
</dbReference>
<accession>A0A816CAT8</accession>
<evidence type="ECO:0000313" key="11">
    <source>
        <dbReference type="Proteomes" id="UP000663828"/>
    </source>
</evidence>
<feature type="compositionally biased region" description="Low complexity" evidence="8">
    <location>
        <begin position="421"/>
        <end position="433"/>
    </location>
</feature>
<dbReference type="CDD" id="cd21930">
    <property type="entry name" value="IPD_PPP1R12"/>
    <property type="match status" value="1"/>
</dbReference>
<dbReference type="InterPro" id="IPR036770">
    <property type="entry name" value="Ankyrin_rpt-contain_sf"/>
</dbReference>
<dbReference type="AlphaFoldDB" id="A0A816CAT8"/>
<gene>
    <name evidence="10" type="ORF">XAT740_LOCUS50168</name>
</gene>
<feature type="coiled-coil region" evidence="7">
    <location>
        <begin position="949"/>
        <end position="1039"/>
    </location>
</feature>
<dbReference type="FunFam" id="1.25.40.20:FF:000007">
    <property type="entry name" value="Phosphatase 1 regulatory subunit 12A"/>
    <property type="match status" value="1"/>
</dbReference>
<reference evidence="10" key="1">
    <citation type="submission" date="2021-02" db="EMBL/GenBank/DDBJ databases">
        <authorList>
            <person name="Nowell W R."/>
        </authorList>
    </citation>
    <scope>NUCLEOTIDE SEQUENCE</scope>
</reference>
<dbReference type="SUPFAM" id="SSF48403">
    <property type="entry name" value="Ankyrin repeat"/>
    <property type="match status" value="1"/>
</dbReference>
<proteinExistence type="inferred from homology"/>
<evidence type="ECO:0000313" key="10">
    <source>
        <dbReference type="EMBL" id="CAF1620451.1"/>
    </source>
</evidence>